<dbReference type="WBParaSite" id="RSKR_0000002200.1">
    <property type="protein sequence ID" value="RSKR_0000002200.1"/>
    <property type="gene ID" value="RSKR_0000002200"/>
</dbReference>
<sequence>MSDGKHEFVYSNEWEDVIHATIMYDSNIFADLLCSKAYIYDDDLILCGSKENTLSDNFKGLGVSDGTSDGFVSSPVASPAKLSEQEQAQLAQRKEDRRSIRERRKEYALKLSVMPTSVYWKKCGQWLSERTWYNDFHEDMLDEQRITCQENLANIKPPEPYMLLKAHRCDSLPTFKGITRQKLGIWVDTADWDDLYTQHSRLVEDRVALDLAEYKGYHLRAKCYSFLMSLKKHKFVTGFNDERYSMCTSDSEHSDKDSTTPKVSHEEAEVPEGFEMIHDVSYESHKQTVKVRHVKLKNMGWTNENDIDEAVIADGEEYVEAGRVESCDFAYDPIRDKHLIAKNAIFELNNDKEIRKYFNQRFRLFSRMNNGILLDREGWFSVTPEKIAIHIAERMVQQKGMIVLDGFAGVGGNAIQFALKGAFVYAIELDPTRLKCARRNAEIYGVADKIEFIFGDYFKIIQSMIDSRKDRTNKGLGNPFPIDAILLSPPWGGPEYLQKSEFDVQNDIPIDGFRVYDHAKELTPNIAYFLPRNTPIRTLVALAGKGGNVEVEQSMLNAKLKTITAYYGNLISKN</sequence>
<accession>A0AC35TFK9</accession>
<proteinExistence type="predicted"/>
<organism evidence="1 2">
    <name type="scientific">Rhabditophanes sp. KR3021</name>
    <dbReference type="NCBI Taxonomy" id="114890"/>
    <lineage>
        <taxon>Eukaryota</taxon>
        <taxon>Metazoa</taxon>
        <taxon>Ecdysozoa</taxon>
        <taxon>Nematoda</taxon>
        <taxon>Chromadorea</taxon>
        <taxon>Rhabditida</taxon>
        <taxon>Tylenchina</taxon>
        <taxon>Panagrolaimomorpha</taxon>
        <taxon>Strongyloidoidea</taxon>
        <taxon>Alloionematidae</taxon>
        <taxon>Rhabditophanes</taxon>
    </lineage>
</organism>
<dbReference type="Proteomes" id="UP000095286">
    <property type="component" value="Unplaced"/>
</dbReference>
<name>A0AC35TFK9_9BILA</name>
<protein>
    <submittedName>
        <fullName evidence="2">Trimethylguanosine synthase</fullName>
    </submittedName>
</protein>
<evidence type="ECO:0000313" key="2">
    <source>
        <dbReference type="WBParaSite" id="RSKR_0000002200.1"/>
    </source>
</evidence>
<reference evidence="2" key="1">
    <citation type="submission" date="2016-11" db="UniProtKB">
        <authorList>
            <consortium name="WormBaseParasite"/>
        </authorList>
    </citation>
    <scope>IDENTIFICATION</scope>
    <source>
        <strain evidence="2">KR3021</strain>
    </source>
</reference>
<evidence type="ECO:0000313" key="1">
    <source>
        <dbReference type="Proteomes" id="UP000095286"/>
    </source>
</evidence>